<proteinExistence type="predicted"/>
<gene>
    <name evidence="2" type="ORF">DC3_47910</name>
</gene>
<dbReference type="AlphaFoldDB" id="A0A511N9F9"/>
<organism evidence="2 3">
    <name type="scientific">Deinococcus cellulosilyticus (strain DSM 18568 / NBRC 106333 / KACC 11606 / 5516J-15)</name>
    <dbReference type="NCBI Taxonomy" id="1223518"/>
    <lineage>
        <taxon>Bacteria</taxon>
        <taxon>Thermotogati</taxon>
        <taxon>Deinococcota</taxon>
        <taxon>Deinococci</taxon>
        <taxon>Deinococcales</taxon>
        <taxon>Deinococcaceae</taxon>
        <taxon>Deinococcus</taxon>
    </lineage>
</organism>
<evidence type="ECO:0000313" key="3">
    <source>
        <dbReference type="Proteomes" id="UP000321306"/>
    </source>
</evidence>
<dbReference type="PANTHER" id="PTHR34385:SF1">
    <property type="entry name" value="PEPTIDOGLYCAN L-ALANYL-D-GLUTAMATE ENDOPEPTIDASE CWLK"/>
    <property type="match status" value="1"/>
</dbReference>
<dbReference type="GO" id="GO:0006508">
    <property type="term" value="P:proteolysis"/>
    <property type="evidence" value="ECO:0007669"/>
    <property type="project" value="InterPro"/>
</dbReference>
<dbReference type="InterPro" id="IPR052179">
    <property type="entry name" value="DD-CPase-like"/>
</dbReference>
<protein>
    <submittedName>
        <fullName evidence="2">D-alanyl-D-alanine carboxypeptidase</fullName>
    </submittedName>
</protein>
<name>A0A511N9F9_DEIC1</name>
<evidence type="ECO:0000313" key="2">
    <source>
        <dbReference type="EMBL" id="GEM49156.1"/>
    </source>
</evidence>
<dbReference type="Gene3D" id="3.30.1380.10">
    <property type="match status" value="1"/>
</dbReference>
<dbReference type="InterPro" id="IPR009045">
    <property type="entry name" value="Zn_M74/Hedgehog-like"/>
</dbReference>
<dbReference type="GO" id="GO:0004180">
    <property type="term" value="F:carboxypeptidase activity"/>
    <property type="evidence" value="ECO:0007669"/>
    <property type="project" value="UniProtKB-KW"/>
</dbReference>
<keyword evidence="2" id="KW-0121">Carboxypeptidase</keyword>
<dbReference type="InterPro" id="IPR003709">
    <property type="entry name" value="VanY-like_core_dom"/>
</dbReference>
<dbReference type="CDD" id="cd14846">
    <property type="entry name" value="Peptidase_M15_like"/>
    <property type="match status" value="1"/>
</dbReference>
<keyword evidence="2" id="KW-0378">Hydrolase</keyword>
<accession>A0A511N9F9</accession>
<dbReference type="Proteomes" id="UP000321306">
    <property type="component" value="Unassembled WGS sequence"/>
</dbReference>
<reference evidence="2 3" key="1">
    <citation type="submission" date="2019-07" db="EMBL/GenBank/DDBJ databases">
        <title>Whole genome shotgun sequence of Deinococcus cellulosilyticus NBRC 106333.</title>
        <authorList>
            <person name="Hosoyama A."/>
            <person name="Uohara A."/>
            <person name="Ohji S."/>
            <person name="Ichikawa N."/>
        </authorList>
    </citation>
    <scope>NUCLEOTIDE SEQUENCE [LARGE SCALE GENOMIC DNA]</scope>
    <source>
        <strain evidence="2 3">NBRC 106333</strain>
    </source>
</reference>
<dbReference type="SUPFAM" id="SSF55166">
    <property type="entry name" value="Hedgehog/DD-peptidase"/>
    <property type="match status" value="1"/>
</dbReference>
<keyword evidence="3" id="KW-1185">Reference proteome</keyword>
<dbReference type="EMBL" id="BJXB01000029">
    <property type="protein sequence ID" value="GEM49156.1"/>
    <property type="molecule type" value="Genomic_DNA"/>
</dbReference>
<sequence>MVHGHLTLFDGRHPAVVRLRPQLRSALREAAADAAEEGVTFGVNSGWRSRKYQHQLLEEAISRYGSEREAARWVATADTSPHVSGEAVDLGPASAALWLSRHGSRYGLCQIYQNEPWHFELRPQAKTMGCPPMYADPTHDPRMP</sequence>
<evidence type="ECO:0000259" key="1">
    <source>
        <dbReference type="Pfam" id="PF02557"/>
    </source>
</evidence>
<dbReference type="PANTHER" id="PTHR34385">
    <property type="entry name" value="D-ALANYL-D-ALANINE CARBOXYPEPTIDASE"/>
    <property type="match status" value="1"/>
</dbReference>
<dbReference type="Pfam" id="PF02557">
    <property type="entry name" value="VanY"/>
    <property type="match status" value="1"/>
</dbReference>
<comment type="caution">
    <text evidence="2">The sequence shown here is derived from an EMBL/GenBank/DDBJ whole genome shotgun (WGS) entry which is preliminary data.</text>
</comment>
<keyword evidence="2" id="KW-0645">Protease</keyword>
<feature type="domain" description="D-alanyl-D-alanine carboxypeptidase-like core" evidence="1">
    <location>
        <begin position="18"/>
        <end position="119"/>
    </location>
</feature>